<evidence type="ECO:0000313" key="2">
    <source>
        <dbReference type="EMBL" id="EET59530.1"/>
    </source>
</evidence>
<comment type="caution">
    <text evidence="2">The sequence shown here is derived from an EMBL/GenBank/DDBJ whole genome shotgun (WGS) entry which is preliminary data.</text>
</comment>
<feature type="signal peptide" evidence="1">
    <location>
        <begin position="1"/>
        <end position="23"/>
    </location>
</feature>
<feature type="chain" id="PRO_5038563695" evidence="1">
    <location>
        <begin position="24"/>
        <end position="119"/>
    </location>
</feature>
<name>C6LIE9_9FIRM</name>
<evidence type="ECO:0000313" key="3">
    <source>
        <dbReference type="Proteomes" id="UP000005561"/>
    </source>
</evidence>
<dbReference type="EMBL" id="ACCL02000017">
    <property type="protein sequence ID" value="EET59530.1"/>
    <property type="molecule type" value="Genomic_DNA"/>
</dbReference>
<proteinExistence type="predicted"/>
<protein>
    <submittedName>
        <fullName evidence="2">Uncharacterized protein</fullName>
    </submittedName>
</protein>
<gene>
    <name evidence="2" type="ORF">BRYFOR_08384</name>
</gene>
<evidence type="ECO:0000256" key="1">
    <source>
        <dbReference type="SAM" id="SignalP"/>
    </source>
</evidence>
<dbReference type="Proteomes" id="UP000005561">
    <property type="component" value="Unassembled WGS sequence"/>
</dbReference>
<keyword evidence="3" id="KW-1185">Reference proteome</keyword>
<reference evidence="2" key="1">
    <citation type="submission" date="2009-07" db="EMBL/GenBank/DDBJ databases">
        <authorList>
            <person name="Weinstock G."/>
            <person name="Sodergren E."/>
            <person name="Clifton S."/>
            <person name="Fulton L."/>
            <person name="Fulton B."/>
            <person name="Courtney L."/>
            <person name="Fronick C."/>
            <person name="Harrison M."/>
            <person name="Strong C."/>
            <person name="Farmer C."/>
            <person name="Delahaunty K."/>
            <person name="Markovic C."/>
            <person name="Hall O."/>
            <person name="Minx P."/>
            <person name="Tomlinson C."/>
            <person name="Mitreva M."/>
            <person name="Nelson J."/>
            <person name="Hou S."/>
            <person name="Wollam A."/>
            <person name="Pepin K.H."/>
            <person name="Johnson M."/>
            <person name="Bhonagiri V."/>
            <person name="Nash W.E."/>
            <person name="Warren W."/>
            <person name="Chinwalla A."/>
            <person name="Mardis E.R."/>
            <person name="Wilson R.K."/>
        </authorList>
    </citation>
    <scope>NUCLEOTIDE SEQUENCE [LARGE SCALE GENOMIC DNA]</scope>
    <source>
        <strain evidence="2">DSM 14469</strain>
    </source>
</reference>
<organism evidence="2 3">
    <name type="scientific">Marvinbryantia formatexigens DSM 14469</name>
    <dbReference type="NCBI Taxonomy" id="478749"/>
    <lineage>
        <taxon>Bacteria</taxon>
        <taxon>Bacillati</taxon>
        <taxon>Bacillota</taxon>
        <taxon>Clostridia</taxon>
        <taxon>Lachnospirales</taxon>
        <taxon>Lachnospiraceae</taxon>
        <taxon>Marvinbryantia</taxon>
    </lineage>
</organism>
<keyword evidence="1" id="KW-0732">Signal</keyword>
<accession>C6LIE9</accession>
<sequence length="119" mass="13420">MVLLSWNLPVYRLIFSLLSTLSAKQVFMSAANSNILSTLRCDVKNHKPSAKMYLHLMPVSDTLFSTGKNKKTLYIDDATGVFRGVLPESDKKKPLLSGVIMQILEEMTCWKMVSRAPIR</sequence>
<dbReference type="AlphaFoldDB" id="C6LIE9"/>